<name>A0ABU0QDK9_STRAH</name>
<dbReference type="EMBL" id="JAUSYA010000001">
    <property type="protein sequence ID" value="MDQ0688737.1"/>
    <property type="molecule type" value="Genomic_DNA"/>
</dbReference>
<feature type="region of interest" description="Disordered" evidence="1">
    <location>
        <begin position="9"/>
        <end position="30"/>
    </location>
</feature>
<gene>
    <name evidence="2" type="ORF">QFZ56_007700</name>
</gene>
<sequence length="106" mass="11579">MVHVDVKKVGRIPDGGGWRAHGGGSEQAKAADRAKARGAKAGYVYLHSASEEFLYARVWTSETQRAEAISVWNIHYNYHRPRTAVGNQSPTARACSSVTNVMASYT</sequence>
<feature type="compositionally biased region" description="Gly residues" evidence="1">
    <location>
        <begin position="13"/>
        <end position="25"/>
    </location>
</feature>
<accession>A0ABU0QDK9</accession>
<evidence type="ECO:0008006" key="4">
    <source>
        <dbReference type="Google" id="ProtNLM"/>
    </source>
</evidence>
<organism evidence="2 3">
    <name type="scientific">Streptomyces achromogenes</name>
    <dbReference type="NCBI Taxonomy" id="67255"/>
    <lineage>
        <taxon>Bacteria</taxon>
        <taxon>Bacillati</taxon>
        <taxon>Actinomycetota</taxon>
        <taxon>Actinomycetes</taxon>
        <taxon>Kitasatosporales</taxon>
        <taxon>Streptomycetaceae</taxon>
        <taxon>Streptomyces</taxon>
    </lineage>
</organism>
<evidence type="ECO:0000313" key="2">
    <source>
        <dbReference type="EMBL" id="MDQ0688737.1"/>
    </source>
</evidence>
<protein>
    <recommendedName>
        <fullName evidence="4">Transposase</fullName>
    </recommendedName>
</protein>
<evidence type="ECO:0000313" key="3">
    <source>
        <dbReference type="Proteomes" id="UP001243364"/>
    </source>
</evidence>
<reference evidence="2 3" key="1">
    <citation type="submission" date="2023-07" db="EMBL/GenBank/DDBJ databases">
        <title>Comparative genomics of wheat-associated soil bacteria to identify genetic determinants of phenazine resistance.</title>
        <authorList>
            <person name="Mouncey N."/>
        </authorList>
    </citation>
    <scope>NUCLEOTIDE SEQUENCE [LARGE SCALE GENOMIC DNA]</scope>
    <source>
        <strain evidence="2 3">W4I19-2</strain>
    </source>
</reference>
<proteinExistence type="predicted"/>
<dbReference type="Proteomes" id="UP001243364">
    <property type="component" value="Unassembled WGS sequence"/>
</dbReference>
<comment type="caution">
    <text evidence="2">The sequence shown here is derived from an EMBL/GenBank/DDBJ whole genome shotgun (WGS) entry which is preliminary data.</text>
</comment>
<keyword evidence="3" id="KW-1185">Reference proteome</keyword>
<evidence type="ECO:0000256" key="1">
    <source>
        <dbReference type="SAM" id="MobiDB-lite"/>
    </source>
</evidence>